<dbReference type="InterPro" id="IPR039006">
    <property type="entry name" value="RhoGAP_pG2"/>
</dbReference>
<dbReference type="PANTHER" id="PTHR46005">
    <property type="entry name" value="RHO GTPASE-ACTIVATING PROTEIN 190"/>
    <property type="match status" value="1"/>
</dbReference>
<feature type="region of interest" description="Disordered" evidence="3">
    <location>
        <begin position="939"/>
        <end position="1055"/>
    </location>
</feature>
<dbReference type="GO" id="GO:0050770">
    <property type="term" value="P:regulation of axonogenesis"/>
    <property type="evidence" value="ECO:0007669"/>
    <property type="project" value="TreeGrafter"/>
</dbReference>
<dbReference type="OrthoDB" id="9994905at2759"/>
<evidence type="ECO:0000313" key="7">
    <source>
        <dbReference type="EMBL" id="KAJ8049942.1"/>
    </source>
</evidence>
<dbReference type="Pfam" id="PF00071">
    <property type="entry name" value="Ras"/>
    <property type="match status" value="1"/>
</dbReference>
<feature type="region of interest" description="Disordered" evidence="3">
    <location>
        <begin position="1332"/>
        <end position="1387"/>
    </location>
</feature>
<comment type="caution">
    <text evidence="7">The sequence shown here is derived from an EMBL/GenBank/DDBJ whole genome shotgun (WGS) entry which is preliminary data.</text>
</comment>
<dbReference type="PRINTS" id="PR00449">
    <property type="entry name" value="RASTRNSFRMNG"/>
</dbReference>
<dbReference type="InterPro" id="IPR000198">
    <property type="entry name" value="RhoGAP_dom"/>
</dbReference>
<keyword evidence="2" id="KW-0677">Repeat</keyword>
<feature type="compositionally biased region" description="Low complexity" evidence="3">
    <location>
        <begin position="1032"/>
        <end position="1055"/>
    </location>
</feature>
<feature type="domain" description="PG1 pseudoGTPase" evidence="5">
    <location>
        <begin position="586"/>
        <end position="766"/>
    </location>
</feature>
<dbReference type="PROSITE" id="PS51852">
    <property type="entry name" value="PG1"/>
    <property type="match status" value="1"/>
</dbReference>
<name>A0A9Q1CQZ6_HOLLE</name>
<dbReference type="SMART" id="SM00324">
    <property type="entry name" value="RhoGAP"/>
    <property type="match status" value="1"/>
</dbReference>
<dbReference type="GO" id="GO:0005525">
    <property type="term" value="F:GTP binding"/>
    <property type="evidence" value="ECO:0007669"/>
    <property type="project" value="InterPro"/>
</dbReference>
<dbReference type="PROSITE" id="PS51853">
    <property type="entry name" value="PG2"/>
    <property type="match status" value="1"/>
</dbReference>
<dbReference type="SUPFAM" id="SSF52540">
    <property type="entry name" value="P-loop containing nucleoside triphosphate hydrolases"/>
    <property type="match status" value="1"/>
</dbReference>
<dbReference type="InterPro" id="IPR039007">
    <property type="entry name" value="pG1"/>
</dbReference>
<accession>A0A9Q1CQZ6</accession>
<dbReference type="GO" id="GO:0003924">
    <property type="term" value="F:GTPase activity"/>
    <property type="evidence" value="ECO:0007669"/>
    <property type="project" value="InterPro"/>
</dbReference>
<dbReference type="InterPro" id="IPR057284">
    <property type="entry name" value="FF_RHG35_4th"/>
</dbReference>
<dbReference type="SMART" id="SM00173">
    <property type="entry name" value="RAS"/>
    <property type="match status" value="1"/>
</dbReference>
<feature type="compositionally biased region" description="Basic residues" evidence="3">
    <location>
        <begin position="1423"/>
        <end position="1445"/>
    </location>
</feature>
<dbReference type="InterPro" id="IPR002713">
    <property type="entry name" value="FF_domain"/>
</dbReference>
<sequence length="1671" mass="191164">MAGRRDRIFQIAVIGMSGQTQVRGDRGVGKSCLCNRFMKSHADDYYTEHINVISQSDFSGRIVNNDHFIYWGQSQKMSEGHEGVFRIVEQTEFIDDSSFTPLRGSVTKTYFKRCAETKLSSPEKLMYICKDQVGDDLGYEQVLLPDGKFQVDGFVLVFDVSRVRNRTLEQQVEFVTKLHQTVHKTKKPIILVATKCDNAEEVCMRECKQLANKLKLTLVETSAALGVNVELPFQILAAQIDRSRSKPREISFADANRRFTDQLKTATDQYLDLLTREVTDYHNVFNTKKKIFENGEVYKRYIALAGTVEAKKQFRNHTKRLKQAHQQMKMEQYFSHLPDALREIFPDLESIAGRDWAACRDSLPQHFAFHKWFITLNEPWEESEYINSEDELIPDNLLTSKERRAENIFLDHVNQLNAAKRKERMKEDFKHLLSKMSDVILPGSNFHVVKEHLDQQECYKELQDQERVEIFLKHQQEISQKAKEDFLELLLEKSNLFMSFNREGNLDEHLQDLQEELARDARFQALSEMEPDRFVMLLKYLAFTHSPVTDSCFMLDQEACMDREIEQTLDRSVQKTPVQDSLGKWSNTNRRLQLLILGEDGLAEELASEIRSLSIDDEILFGDVMYSLEVRTVDSDIIQAYNHFSTDFSPQGCICVFTSLQSFQYIKSNLEKTSLVDNVDDDAKPLRNLPVTLMFGRDSSIPESDFSALREEAQSLANRISDCEIVDTIEGGNFFQNKNFNENQIHKAYHFMIPLMNERARWVESIQDPEGTVLKLRVVMMCGDPYSPDFILTPLIKENTCYRTPNVKDCISVEMFIETDRRKVDVEVLSYHQALLRHKDVTHAYILVYSAKRNASLEVLNTFLKRLPRIPVMMVAVSEKLFAKQNSDYLVREGNKLADSTPNVKFLTAGVSFPAQTLAYSTFLKEAYSKRQDSERIHNDLYFRKLPTPPQSPLTPSERGDASSQFSDDDNSDATQPIIKPLPPPRAFPPPPDASTLSQDHPPSSGHSVLHDRLVKPSDLRKRQNSKELYDVVNPPSYPSSTVSPRVSSSSDDIPSPLYAQINKPHRRFGSVKAVPTRPDPGPWVLQQNAKDSSLYAQVSRPPAVAPRRGNSFHTSRGYNTYAELEPPPHRRSREGHDDEGAYSEVNLERPMSISLRPPMPLPNDIQNTEGWQDNVAYGVTPIVVPPPPPTEAPHPPLPHHHYHHPSPYGVVQIFDRNEPAPDKTEMVENQLYDSVGAQSQQGYSRPPPRQKPPVKPRPKVGSSGDPPDHIKKLDPAKYQHLDQTLSQGPSNRVKVPYQVTAVRTPEKDDGAGYSMPQDAIRVGTGVYAQPVDAIASGQNQRVRTRQTDKSSPKSTPTHPPSDKPRTKKKNQDKKHKHSEMSEQEKNDRFIEELNKLMGQAVEDTSITKGGRAEGSQTLKESKKQKKQKEQKKKQKKQKVKVRKPKGHLREMHLEELAVGELGVPPFIAQCTAFIEKEGLTSEGIYRTPGKTQDIEDILSNFDEVPNFNLETMDVTINAVASAIKHFFKSLPEPILPRDMQRELLDKYNQMKEDEFDEELYICIHSIHEKRFAVLKFMMYHLERIMQQSDENRMTADNISTCWWPSMLHPRSQSFEDLAIEAQLANIFRLLIEKTDFFFGEKMEEEDVPEDVGDTQYLLGDQTVDSAPIDL</sequence>
<dbReference type="Pfam" id="PF23083">
    <property type="entry name" value="FF_RHG35_4th"/>
    <property type="match status" value="1"/>
</dbReference>
<feature type="region of interest" description="Disordered" evidence="3">
    <location>
        <begin position="1101"/>
        <end position="1139"/>
    </location>
</feature>
<keyword evidence="1" id="KW-0343">GTPase activation</keyword>
<keyword evidence="8" id="KW-1185">Reference proteome</keyword>
<dbReference type="EMBL" id="JAIZAY010000001">
    <property type="protein sequence ID" value="KAJ8049942.1"/>
    <property type="molecule type" value="Genomic_DNA"/>
</dbReference>
<dbReference type="SMART" id="SM00175">
    <property type="entry name" value="RAB"/>
    <property type="match status" value="1"/>
</dbReference>
<dbReference type="Gene3D" id="3.40.50.300">
    <property type="entry name" value="P-loop containing nucleotide triphosphate hydrolases"/>
    <property type="match status" value="1"/>
</dbReference>
<evidence type="ECO:0000259" key="6">
    <source>
        <dbReference type="PROSITE" id="PS51853"/>
    </source>
</evidence>
<dbReference type="GO" id="GO:0007266">
    <property type="term" value="P:Rho protein signal transduction"/>
    <property type="evidence" value="ECO:0007669"/>
    <property type="project" value="TreeGrafter"/>
</dbReference>
<dbReference type="InterPro" id="IPR032835">
    <property type="entry name" value="RhoGAP-FF1"/>
</dbReference>
<dbReference type="PROSITE" id="PS51419">
    <property type="entry name" value="RAB"/>
    <property type="match status" value="1"/>
</dbReference>
<organism evidence="7 8">
    <name type="scientific">Holothuria leucospilota</name>
    <name type="common">Black long sea cucumber</name>
    <name type="synonym">Mertensiothuria leucospilota</name>
    <dbReference type="NCBI Taxonomy" id="206669"/>
    <lineage>
        <taxon>Eukaryota</taxon>
        <taxon>Metazoa</taxon>
        <taxon>Echinodermata</taxon>
        <taxon>Eleutherozoa</taxon>
        <taxon>Echinozoa</taxon>
        <taxon>Holothuroidea</taxon>
        <taxon>Aspidochirotacea</taxon>
        <taxon>Aspidochirotida</taxon>
        <taxon>Holothuriidae</taxon>
        <taxon>Holothuria</taxon>
    </lineage>
</organism>
<feature type="domain" description="Rho-GAP" evidence="4">
    <location>
        <begin position="1452"/>
        <end position="1639"/>
    </location>
</feature>
<dbReference type="Pfam" id="PF19518">
    <property type="entry name" value="RhoGAP_pG1_pG2"/>
    <property type="match status" value="1"/>
</dbReference>
<reference evidence="7" key="1">
    <citation type="submission" date="2021-10" db="EMBL/GenBank/DDBJ databases">
        <title>Tropical sea cucumber genome reveals ecological adaptation and Cuvierian tubules defense mechanism.</title>
        <authorList>
            <person name="Chen T."/>
        </authorList>
    </citation>
    <scope>NUCLEOTIDE SEQUENCE</scope>
    <source>
        <strain evidence="7">Nanhai2018</strain>
        <tissue evidence="7">Muscle</tissue>
    </source>
</reference>
<feature type="domain" description="PG2 pseudoGTPase" evidence="6">
    <location>
        <begin position="775"/>
        <end position="933"/>
    </location>
</feature>
<dbReference type="InterPro" id="IPR008936">
    <property type="entry name" value="Rho_GTPase_activation_prot"/>
</dbReference>
<dbReference type="GO" id="GO:0005096">
    <property type="term" value="F:GTPase activator activity"/>
    <property type="evidence" value="ECO:0007669"/>
    <property type="project" value="UniProtKB-KW"/>
</dbReference>
<dbReference type="InterPro" id="IPR001806">
    <property type="entry name" value="Small_GTPase"/>
</dbReference>
<evidence type="ECO:0000313" key="8">
    <source>
        <dbReference type="Proteomes" id="UP001152320"/>
    </source>
</evidence>
<dbReference type="InterPro" id="IPR027417">
    <property type="entry name" value="P-loop_NTPase"/>
</dbReference>
<dbReference type="InterPro" id="IPR051978">
    <property type="entry name" value="Rho-GAP_domain"/>
</dbReference>
<dbReference type="GO" id="GO:0005829">
    <property type="term" value="C:cytosol"/>
    <property type="evidence" value="ECO:0007669"/>
    <property type="project" value="TreeGrafter"/>
</dbReference>
<dbReference type="Gene3D" id="1.10.10.440">
    <property type="entry name" value="FF domain"/>
    <property type="match status" value="3"/>
</dbReference>
<dbReference type="GO" id="GO:0008361">
    <property type="term" value="P:regulation of cell size"/>
    <property type="evidence" value="ECO:0007669"/>
    <property type="project" value="TreeGrafter"/>
</dbReference>
<dbReference type="SUPFAM" id="SSF48350">
    <property type="entry name" value="GTPase activation domain, GAP"/>
    <property type="match status" value="1"/>
</dbReference>
<dbReference type="CDD" id="cd22207">
    <property type="entry name" value="pseudoGTPaseD_p190RhoGAP"/>
    <property type="match status" value="1"/>
</dbReference>
<evidence type="ECO:0000256" key="1">
    <source>
        <dbReference type="ARBA" id="ARBA00022468"/>
    </source>
</evidence>
<feature type="compositionally biased region" description="Polar residues" evidence="3">
    <location>
        <begin position="995"/>
        <end position="1007"/>
    </location>
</feature>
<evidence type="ECO:0000256" key="2">
    <source>
        <dbReference type="ARBA" id="ARBA00022737"/>
    </source>
</evidence>
<dbReference type="PANTHER" id="PTHR46005:SF4">
    <property type="entry name" value="RHO GTPASE-ACTIVATING PROTEIN 190"/>
    <property type="match status" value="1"/>
</dbReference>
<feature type="compositionally biased region" description="Polar residues" evidence="3">
    <location>
        <begin position="1282"/>
        <end position="1291"/>
    </location>
</feature>
<feature type="compositionally biased region" description="Pro residues" evidence="3">
    <location>
        <begin position="980"/>
        <end position="993"/>
    </location>
</feature>
<protein>
    <submittedName>
        <fullName evidence="7">Rho GTPase-activating protein 5</fullName>
    </submittedName>
</protein>
<feature type="compositionally biased region" description="Basic and acidic residues" evidence="3">
    <location>
        <begin position="1009"/>
        <end position="1030"/>
    </location>
</feature>
<feature type="compositionally biased region" description="Basic residues" evidence="3">
    <location>
        <begin position="1366"/>
        <end position="1378"/>
    </location>
</feature>
<dbReference type="Pfam" id="PF16512">
    <property type="entry name" value="RhoGAP-FF1"/>
    <property type="match status" value="1"/>
</dbReference>
<evidence type="ECO:0000256" key="3">
    <source>
        <dbReference type="SAM" id="MobiDB-lite"/>
    </source>
</evidence>
<dbReference type="InterPro" id="IPR045786">
    <property type="entry name" value="RhoGAP_pG1_pG2"/>
</dbReference>
<dbReference type="InterPro" id="IPR036517">
    <property type="entry name" value="FF_domain_sf"/>
</dbReference>
<evidence type="ECO:0000259" key="5">
    <source>
        <dbReference type="PROSITE" id="PS51852"/>
    </source>
</evidence>
<feature type="region of interest" description="Disordered" evidence="3">
    <location>
        <begin position="1238"/>
        <end position="1318"/>
    </location>
</feature>
<dbReference type="Gene3D" id="1.10.555.10">
    <property type="entry name" value="Rho GTPase activation protein"/>
    <property type="match status" value="1"/>
</dbReference>
<dbReference type="SMART" id="SM00441">
    <property type="entry name" value="FF"/>
    <property type="match status" value="3"/>
</dbReference>
<dbReference type="SUPFAM" id="SSF81698">
    <property type="entry name" value="FF domain"/>
    <property type="match status" value="1"/>
</dbReference>
<gene>
    <name evidence="7" type="ORF">HOLleu_02911</name>
</gene>
<feature type="compositionally biased region" description="Basic and acidic residues" evidence="3">
    <location>
        <begin position="1267"/>
        <end position="1281"/>
    </location>
</feature>
<feature type="region of interest" description="Disordered" evidence="3">
    <location>
        <begin position="1401"/>
        <end position="1445"/>
    </location>
</feature>
<dbReference type="CDD" id="cd00159">
    <property type="entry name" value="RhoGAP"/>
    <property type="match status" value="1"/>
</dbReference>
<evidence type="ECO:0000259" key="4">
    <source>
        <dbReference type="PROSITE" id="PS50238"/>
    </source>
</evidence>
<dbReference type="Pfam" id="PF00620">
    <property type="entry name" value="RhoGAP"/>
    <property type="match status" value="1"/>
</dbReference>
<dbReference type="PROSITE" id="PS50238">
    <property type="entry name" value="RHOGAP"/>
    <property type="match status" value="1"/>
</dbReference>
<dbReference type="Proteomes" id="UP001152320">
    <property type="component" value="Chromosome 1"/>
</dbReference>
<proteinExistence type="predicted"/>